<dbReference type="PROSITE" id="PS50297">
    <property type="entry name" value="ANK_REP_REGION"/>
    <property type="match status" value="1"/>
</dbReference>
<protein>
    <submittedName>
        <fullName evidence="4">Ankyrin repeat and fibronectin type III domain containing 1</fullName>
    </submittedName>
</protein>
<dbReference type="Gene3D" id="2.60.40.10">
    <property type="entry name" value="Immunoglobulins"/>
    <property type="match status" value="1"/>
</dbReference>
<name>A0A8C0U0G1_CANLF</name>
<sequence>MLCLEKLVGLLLKNQCKSDAYKKGLWKSQRYTVTGNRVAYSRLNSDDIWVRKKSRKLPMIPGGIYSSKSEAQPVEDDSPKALPVLGELSNSDNDINESVFIWGISDKAAQRKTISVDEGSFHLQQKKQQQQQQQQQPPPPRLEPVHRLGRGRGRLKLPHRLPFKDRHFTCSKIIGRRFACFAQRLSHRRKQSQCDLLNESTGQLPTTCSSAASNNLNWNCCVKMTQQMQNLHLSQSKKHSAPSSPNAAKRLYRNLSEKLKGSHSSFDEAYFRTRTERLSLRKTSVNFQGNEAMFEAVEQQDMDAVQILLYQYTPEELDLNTPNSEGLTPLDIAIMTNNVPIARILLRTGARESPHFVSLESRAMHLASLVQEAQQRVSELSAQVENEGPGLDNTEKEKQLKAWEWRCRLYRRMRTGFEHARAPEVPTNACLMVTSSTSLTVSFQEPLSVNAAVVTRYKVEWSISKDFCPLAGEIIMENLQTLRCTIMGLKTGQRYFVQVSAYNMKGWGPAQTTVPACASPSNWKDYDDREPRHRGQSEVLEGLLQQVRALHQHYSCRETSKLQTTGRKQSVSRSLKHLFHSSNKFVKTLKRGLYIAVIFYYKDNMLVTNEDQIPIVEIDDSHTSSITQDFLWFTKLSCMWEDIRWLRQSVPISMSSSTVLQTRQKMLTATAQLQNLLGTHNLGRVYYEPIKDRHGNILIVTIREVEMLYSFFNGKWMQISKLQSQRKSLSTPEEPTALDILLITIQDILSYHKRSYQRLSPGLYLGYLKLCSSVDQIKVLVTQKLPNILCHVKIRENNNISKEEWEWVQKLSGSESMESVDHTPDCPMQLFFYELQMAVKALLKQINIPLHQARNFRLYTQEVLEMGHNVSFLLLLPASDDVCTAPGQNNPYTPHSGFLNLPLQMFELVHFCSYREKFISLYCRLSAVVELDSLNTQQSLREAISDSEVAAAKQRHQQVLDFIQQIDEVWREMRWIMDALQYARYKQPVCGLLITKLIDPSDEQNLKKINSTSSHIDCLPSPSPSPETHRRKAVSDSQPCSDEEGCSEVFLPTDSDYDSSDALSPRDLDLVYLSSHDIAQQALSGLSGSAPDVLQVHDVKSPQGPGQEPQARVPGPDPDHSCAEVLHSLSLSGFPSKNHAKMAPGSRPPLGFLGKRKPPKHQHCGGFSRHHRWLRMRSETQSLSLCEGVYTQHPSRACGLTREPPEAERLGPAPDGPRSLVLAHTASLPEDGKSRLQDPRPAVRRIYVEPYPAALVDAKPWAALSPPPGGPSGLPSPTGRDMSPEGPTTSPVSEILSSML</sequence>
<organism evidence="4 5">
    <name type="scientific">Canis lupus familiaris</name>
    <name type="common">Dog</name>
    <name type="synonym">Canis familiaris</name>
    <dbReference type="NCBI Taxonomy" id="9615"/>
    <lineage>
        <taxon>Eukaryota</taxon>
        <taxon>Metazoa</taxon>
        <taxon>Chordata</taxon>
        <taxon>Craniata</taxon>
        <taxon>Vertebrata</taxon>
        <taxon>Euteleostomi</taxon>
        <taxon>Mammalia</taxon>
        <taxon>Eutheria</taxon>
        <taxon>Laurasiatheria</taxon>
        <taxon>Carnivora</taxon>
        <taxon>Caniformia</taxon>
        <taxon>Canidae</taxon>
        <taxon>Canis</taxon>
    </lineage>
</organism>
<evidence type="ECO:0000259" key="3">
    <source>
        <dbReference type="PROSITE" id="PS50853"/>
    </source>
</evidence>
<dbReference type="FunFam" id="2.60.40.10:FF:000905">
    <property type="entry name" value="Ankyrin repeat and fibronectin type III domain containing 1"/>
    <property type="match status" value="1"/>
</dbReference>
<dbReference type="InterPro" id="IPR003961">
    <property type="entry name" value="FN3_dom"/>
</dbReference>
<dbReference type="PROSITE" id="PS50853">
    <property type="entry name" value="FN3"/>
    <property type="match status" value="1"/>
</dbReference>
<feature type="domain" description="Fibronectin type-III" evidence="3">
    <location>
        <begin position="425"/>
        <end position="521"/>
    </location>
</feature>
<dbReference type="SMART" id="SM00060">
    <property type="entry name" value="FN3"/>
    <property type="match status" value="1"/>
</dbReference>
<dbReference type="SUPFAM" id="SSF48403">
    <property type="entry name" value="Ankyrin repeat"/>
    <property type="match status" value="1"/>
</dbReference>
<dbReference type="PANTHER" id="PTHR21437:SF3">
    <property type="entry name" value="ANKYRIN REPEAT AND FIBRONECTIN TYPE-III DOMAIN-CONTAINING PROTEIN 1"/>
    <property type="match status" value="1"/>
</dbReference>
<accession>A0A8C0U0G1</accession>
<keyword evidence="1" id="KW-0040">ANK repeat</keyword>
<dbReference type="Ensembl" id="ENSCAFT00040048685.1">
    <property type="protein sequence ID" value="ENSCAFP00040042522.1"/>
    <property type="gene ID" value="ENSCAFG00040026014.1"/>
</dbReference>
<dbReference type="Proteomes" id="UP000694542">
    <property type="component" value="Chromosome 9"/>
</dbReference>
<feature type="repeat" description="ANK" evidence="1">
    <location>
        <begin position="325"/>
        <end position="350"/>
    </location>
</feature>
<dbReference type="Pfam" id="PF00041">
    <property type="entry name" value="fn3"/>
    <property type="match status" value="1"/>
</dbReference>
<dbReference type="InterPro" id="IPR036770">
    <property type="entry name" value="Ankyrin_rpt-contain_sf"/>
</dbReference>
<feature type="region of interest" description="Disordered" evidence="2">
    <location>
        <begin position="120"/>
        <end position="154"/>
    </location>
</feature>
<evidence type="ECO:0000313" key="5">
    <source>
        <dbReference type="Proteomes" id="UP000694542"/>
    </source>
</evidence>
<dbReference type="SMART" id="SM00248">
    <property type="entry name" value="ANK"/>
    <property type="match status" value="2"/>
</dbReference>
<dbReference type="CDD" id="cd00063">
    <property type="entry name" value="FN3"/>
    <property type="match status" value="1"/>
</dbReference>
<evidence type="ECO:0000256" key="1">
    <source>
        <dbReference type="PROSITE-ProRule" id="PRU00023"/>
    </source>
</evidence>
<feature type="region of interest" description="Disordered" evidence="2">
    <location>
        <begin position="1259"/>
        <end position="1300"/>
    </location>
</feature>
<evidence type="ECO:0000256" key="2">
    <source>
        <dbReference type="SAM" id="MobiDB-lite"/>
    </source>
</evidence>
<dbReference type="PANTHER" id="PTHR21437">
    <property type="entry name" value="WIDE AWAKE"/>
    <property type="match status" value="1"/>
</dbReference>
<feature type="region of interest" description="Disordered" evidence="2">
    <location>
        <begin position="1013"/>
        <end position="1045"/>
    </location>
</feature>
<feature type="compositionally biased region" description="Low complexity" evidence="2">
    <location>
        <begin position="126"/>
        <end position="135"/>
    </location>
</feature>
<reference evidence="4" key="1">
    <citation type="submission" date="2018-10" db="EMBL/GenBank/DDBJ databases">
        <title>De novo assembly of a Great Dane genome.</title>
        <authorList>
            <person name="Kidd J.M."/>
            <person name="Pendleton A.L."/>
            <person name="Shen F."/>
            <person name="Emery S."/>
        </authorList>
    </citation>
    <scope>NUCLEOTIDE SEQUENCE [LARGE SCALE GENOMIC DNA]</scope>
    <source>
        <strain evidence="4">Great Dane</strain>
    </source>
</reference>
<dbReference type="InterPro" id="IPR013783">
    <property type="entry name" value="Ig-like_fold"/>
</dbReference>
<dbReference type="InterPro" id="IPR036116">
    <property type="entry name" value="FN3_sf"/>
</dbReference>
<feature type="compositionally biased region" description="Polar residues" evidence="2">
    <location>
        <begin position="1286"/>
        <end position="1300"/>
    </location>
</feature>
<feature type="region of interest" description="Disordered" evidence="2">
    <location>
        <begin position="1096"/>
        <end position="1118"/>
    </location>
</feature>
<dbReference type="InterPro" id="IPR039269">
    <property type="entry name" value="ANKFN1"/>
</dbReference>
<feature type="region of interest" description="Disordered" evidence="2">
    <location>
        <begin position="64"/>
        <end position="87"/>
    </location>
</feature>
<evidence type="ECO:0000313" key="4">
    <source>
        <dbReference type="Ensembl" id="ENSCAFP00040042522.1"/>
    </source>
</evidence>
<gene>
    <name evidence="4" type="primary">ANKFN1</name>
</gene>
<reference evidence="4" key="2">
    <citation type="submission" date="2025-08" db="UniProtKB">
        <authorList>
            <consortium name="Ensembl"/>
        </authorList>
    </citation>
    <scope>IDENTIFICATION</scope>
</reference>
<dbReference type="SUPFAM" id="SSF49265">
    <property type="entry name" value="Fibronectin type III"/>
    <property type="match status" value="1"/>
</dbReference>
<dbReference type="Gene3D" id="1.25.40.20">
    <property type="entry name" value="Ankyrin repeat-containing domain"/>
    <property type="match status" value="1"/>
</dbReference>
<proteinExistence type="predicted"/>
<dbReference type="InterPro" id="IPR002110">
    <property type="entry name" value="Ankyrin_rpt"/>
</dbReference>
<dbReference type="PROSITE" id="PS50088">
    <property type="entry name" value="ANK_REPEAT"/>
    <property type="match status" value="1"/>
</dbReference>